<name>A0ABD4SMV5_9NEIS</name>
<dbReference type="RefSeq" id="WP_239888377.1">
    <property type="nucleotide sequence ID" value="NZ_JAJAWN010000079.1"/>
</dbReference>
<organism evidence="1 2">
    <name type="scientific">Laribacter hongkongensis</name>
    <dbReference type="NCBI Taxonomy" id="168471"/>
    <lineage>
        <taxon>Bacteria</taxon>
        <taxon>Pseudomonadati</taxon>
        <taxon>Pseudomonadota</taxon>
        <taxon>Betaproteobacteria</taxon>
        <taxon>Neisseriales</taxon>
        <taxon>Aquaspirillaceae</taxon>
        <taxon>Laribacter</taxon>
    </lineage>
</organism>
<dbReference type="InterPro" id="IPR048813">
    <property type="entry name" value="GP7-like"/>
</dbReference>
<protein>
    <recommendedName>
        <fullName evidence="3">Phage protein</fullName>
    </recommendedName>
</protein>
<dbReference type="EMBL" id="JAJAXM010000005">
    <property type="protein sequence ID" value="MCG9025056.1"/>
    <property type="molecule type" value="Genomic_DNA"/>
</dbReference>
<dbReference type="Pfam" id="PF20911">
    <property type="entry name" value="GP7"/>
    <property type="match status" value="1"/>
</dbReference>
<comment type="caution">
    <text evidence="1">The sequence shown here is derived from an EMBL/GenBank/DDBJ whole genome shotgun (WGS) entry which is preliminary data.</text>
</comment>
<evidence type="ECO:0000313" key="2">
    <source>
        <dbReference type="Proteomes" id="UP001200247"/>
    </source>
</evidence>
<dbReference type="Proteomes" id="UP001200247">
    <property type="component" value="Unassembled WGS sequence"/>
</dbReference>
<evidence type="ECO:0008006" key="3">
    <source>
        <dbReference type="Google" id="ProtNLM"/>
    </source>
</evidence>
<proteinExistence type="predicted"/>
<reference evidence="1 2" key="1">
    <citation type="submission" date="2021-10" db="EMBL/GenBank/DDBJ databases">
        <title>Whole-genome sequencing analysis of Laribacter hongkongensis: virulence gene profiles, carbohydrate-active enzyme prediction, and antimicrobial resistance characterization.</title>
        <authorList>
            <person name="Yuan P."/>
            <person name="Zhan Y."/>
            <person name="Chen D."/>
        </authorList>
    </citation>
    <scope>NUCLEOTIDE SEQUENCE [LARGE SCALE GENOMIC DNA]</scope>
    <source>
        <strain evidence="1 2">W67</strain>
    </source>
</reference>
<gene>
    <name evidence="1" type="ORF">LH440_03920</name>
</gene>
<evidence type="ECO:0000313" key="1">
    <source>
        <dbReference type="EMBL" id="MCG9025056.1"/>
    </source>
</evidence>
<accession>A0ABD4SMV5</accession>
<dbReference type="AlphaFoldDB" id="A0ABD4SMV5"/>
<sequence length="336" mass="36823">MTVLATTHPTLLDVAKRLDPNGKIDTIVELLNQTNEVLDDLTFVEGNLPTGHKTTVRVGLPVPTWRKLYGGVQPTKSKTTQVTDSCGMLEAYAEIDKALADLNGNTAAFRLSEDSAHIEGMSQEMASTLFYGNESAEPAAFTGLAPRFNSLTAENADNIISGGSVAGQTDNTSIWLCVWGTNTGHGIYPKGSRAGLSMEDKGQVTIENVDGQGGRMEGYRTHYRWDMGLSIRDWRYFVRIPNIDVSELKDSANGPAAQKKLIQLMVQATERIPSFGKGRAVWYVNRTIREALRLGILEKTASNLSWETVSGKRVMTFDDIPVRRVDALLNSEARVA</sequence>
<dbReference type="NCBIfam" id="NF045672">
    <property type="entry name" value="MCP_gp7_epsi_15"/>
    <property type="match status" value="1"/>
</dbReference>